<dbReference type="Proteomes" id="UP001457282">
    <property type="component" value="Unassembled WGS sequence"/>
</dbReference>
<sequence length="75" mass="8159">MPASASAFASHQLQDLLGDFYSRRLLLHNPLYPPPATPNSPSSSHDASSTSSDQYPGETASTRMWSWCSQSFSVP</sequence>
<accession>A0AAW1YN57</accession>
<dbReference type="AlphaFoldDB" id="A0AAW1YN57"/>
<organism evidence="2 3">
    <name type="scientific">Rubus argutus</name>
    <name type="common">Southern blackberry</name>
    <dbReference type="NCBI Taxonomy" id="59490"/>
    <lineage>
        <taxon>Eukaryota</taxon>
        <taxon>Viridiplantae</taxon>
        <taxon>Streptophyta</taxon>
        <taxon>Embryophyta</taxon>
        <taxon>Tracheophyta</taxon>
        <taxon>Spermatophyta</taxon>
        <taxon>Magnoliopsida</taxon>
        <taxon>eudicotyledons</taxon>
        <taxon>Gunneridae</taxon>
        <taxon>Pentapetalae</taxon>
        <taxon>rosids</taxon>
        <taxon>fabids</taxon>
        <taxon>Rosales</taxon>
        <taxon>Rosaceae</taxon>
        <taxon>Rosoideae</taxon>
        <taxon>Rosoideae incertae sedis</taxon>
        <taxon>Rubus</taxon>
    </lineage>
</organism>
<comment type="caution">
    <text evidence="2">The sequence shown here is derived from an EMBL/GenBank/DDBJ whole genome shotgun (WGS) entry which is preliminary data.</text>
</comment>
<evidence type="ECO:0000313" key="3">
    <source>
        <dbReference type="Proteomes" id="UP001457282"/>
    </source>
</evidence>
<gene>
    <name evidence="2" type="ORF">M0R45_005450</name>
</gene>
<keyword evidence="3" id="KW-1185">Reference proteome</keyword>
<evidence type="ECO:0000256" key="1">
    <source>
        <dbReference type="SAM" id="MobiDB-lite"/>
    </source>
</evidence>
<reference evidence="2 3" key="1">
    <citation type="journal article" date="2023" name="G3 (Bethesda)">
        <title>A chromosome-length genome assembly and annotation of blackberry (Rubus argutus, cv. 'Hillquist').</title>
        <authorList>
            <person name="Bruna T."/>
            <person name="Aryal R."/>
            <person name="Dudchenko O."/>
            <person name="Sargent D.J."/>
            <person name="Mead D."/>
            <person name="Buti M."/>
            <person name="Cavallini A."/>
            <person name="Hytonen T."/>
            <person name="Andres J."/>
            <person name="Pham M."/>
            <person name="Weisz D."/>
            <person name="Mascagni F."/>
            <person name="Usai G."/>
            <person name="Natali L."/>
            <person name="Bassil N."/>
            <person name="Fernandez G.E."/>
            <person name="Lomsadze A."/>
            <person name="Armour M."/>
            <person name="Olukolu B."/>
            <person name="Poorten T."/>
            <person name="Britton C."/>
            <person name="Davik J."/>
            <person name="Ashrafi H."/>
            <person name="Aiden E.L."/>
            <person name="Borodovsky M."/>
            <person name="Worthington M."/>
        </authorList>
    </citation>
    <scope>NUCLEOTIDE SEQUENCE [LARGE SCALE GENOMIC DNA]</scope>
    <source>
        <strain evidence="2">PI 553951</strain>
    </source>
</reference>
<dbReference type="EMBL" id="JBEDUW010000001">
    <property type="protein sequence ID" value="KAK9949942.1"/>
    <property type="molecule type" value="Genomic_DNA"/>
</dbReference>
<feature type="compositionally biased region" description="Low complexity" evidence="1">
    <location>
        <begin position="39"/>
        <end position="52"/>
    </location>
</feature>
<name>A0AAW1YN57_RUBAR</name>
<feature type="region of interest" description="Disordered" evidence="1">
    <location>
        <begin position="31"/>
        <end position="59"/>
    </location>
</feature>
<protein>
    <submittedName>
        <fullName evidence="2">Uncharacterized protein</fullName>
    </submittedName>
</protein>
<evidence type="ECO:0000313" key="2">
    <source>
        <dbReference type="EMBL" id="KAK9949942.1"/>
    </source>
</evidence>
<proteinExistence type="predicted"/>